<keyword evidence="1" id="KW-1133">Transmembrane helix</keyword>
<proteinExistence type="predicted"/>
<accession>A0A226D0C2</accession>
<evidence type="ECO:0000313" key="3">
    <source>
        <dbReference type="Proteomes" id="UP000198287"/>
    </source>
</evidence>
<name>A0A226D0C2_FOLCA</name>
<organism evidence="2 3">
    <name type="scientific">Folsomia candida</name>
    <name type="common">Springtail</name>
    <dbReference type="NCBI Taxonomy" id="158441"/>
    <lineage>
        <taxon>Eukaryota</taxon>
        <taxon>Metazoa</taxon>
        <taxon>Ecdysozoa</taxon>
        <taxon>Arthropoda</taxon>
        <taxon>Hexapoda</taxon>
        <taxon>Collembola</taxon>
        <taxon>Entomobryomorpha</taxon>
        <taxon>Isotomoidea</taxon>
        <taxon>Isotomidae</taxon>
        <taxon>Proisotominae</taxon>
        <taxon>Folsomia</taxon>
    </lineage>
</organism>
<feature type="transmembrane region" description="Helical" evidence="1">
    <location>
        <begin position="139"/>
        <end position="165"/>
    </location>
</feature>
<dbReference type="Proteomes" id="UP000198287">
    <property type="component" value="Unassembled WGS sequence"/>
</dbReference>
<evidence type="ECO:0000313" key="2">
    <source>
        <dbReference type="EMBL" id="OXA38633.1"/>
    </source>
</evidence>
<feature type="transmembrane region" description="Helical" evidence="1">
    <location>
        <begin position="209"/>
        <end position="231"/>
    </location>
</feature>
<comment type="caution">
    <text evidence="2">The sequence shown here is derived from an EMBL/GenBank/DDBJ whole genome shotgun (WGS) entry which is preliminary data.</text>
</comment>
<gene>
    <name evidence="2" type="ORF">Fcan01_26614</name>
</gene>
<protein>
    <submittedName>
        <fullName evidence="2">Uncharacterized protein</fullName>
    </submittedName>
</protein>
<feature type="transmembrane region" description="Helical" evidence="1">
    <location>
        <begin position="297"/>
        <end position="320"/>
    </location>
</feature>
<keyword evidence="3" id="KW-1185">Reference proteome</keyword>
<dbReference type="AlphaFoldDB" id="A0A226D0C2"/>
<feature type="transmembrane region" description="Helical" evidence="1">
    <location>
        <begin position="271"/>
        <end position="291"/>
    </location>
</feature>
<feature type="transmembrane region" description="Helical" evidence="1">
    <location>
        <begin position="90"/>
        <end position="111"/>
    </location>
</feature>
<keyword evidence="1" id="KW-0472">Membrane</keyword>
<evidence type="ECO:0000256" key="1">
    <source>
        <dbReference type="SAM" id="Phobius"/>
    </source>
</evidence>
<reference evidence="2 3" key="1">
    <citation type="submission" date="2015-12" db="EMBL/GenBank/DDBJ databases">
        <title>The genome of Folsomia candida.</title>
        <authorList>
            <person name="Faddeeva A."/>
            <person name="Derks M.F."/>
            <person name="Anvar Y."/>
            <person name="Smit S."/>
            <person name="Van Straalen N."/>
            <person name="Roelofs D."/>
        </authorList>
    </citation>
    <scope>NUCLEOTIDE SEQUENCE [LARGE SCALE GENOMIC DNA]</scope>
    <source>
        <strain evidence="2 3">VU population</strain>
        <tissue evidence="2">Whole body</tissue>
    </source>
</reference>
<feature type="transmembrane region" description="Helical" evidence="1">
    <location>
        <begin position="12"/>
        <end position="31"/>
    </location>
</feature>
<feature type="transmembrane region" description="Helical" evidence="1">
    <location>
        <begin position="51"/>
        <end position="70"/>
    </location>
</feature>
<keyword evidence="1" id="KW-0812">Transmembrane</keyword>
<sequence>MDILITWLRSVAYPTTNIPTLICASKIVFIFKQFPLAINKDKFVVTNSNKYQSIVSTVVVLLHLGVVLNWLLEQLFSPVNPSPPIWKFVFSYYCITLFGACVLFLTQFTLLRVETIRLLNSGIHIEQTINSKGQNSGNIFYLCFITQCIISVCILPIIGFAFGLIRPCMPPAVTSLMDQECKSWDDGGQIGIMFQTCLSILMGYIAGQLAANVAFAVGIVLVYPTVIKLIILESIARNLNRGWQNGFAYMGTYRTLQILSSMHNAVLSQPIMPVFVGGVTVCLSFALYILIAPTSEVPHPIFLLFSQVALHMLVTIVGPFKMMAGPLAKSIEILKSLERMNGSSLAKKHVRSCPPCKMSLGDGTFFDKATSLVILRKSVDLLIYFLLT</sequence>
<dbReference type="EMBL" id="LNIX01000044">
    <property type="protein sequence ID" value="OXA38633.1"/>
    <property type="molecule type" value="Genomic_DNA"/>
</dbReference>